<organism evidence="7 8">
    <name type="scientific">Aegilops tauschii subsp. strangulata</name>
    <name type="common">Goatgrass</name>
    <dbReference type="NCBI Taxonomy" id="200361"/>
    <lineage>
        <taxon>Eukaryota</taxon>
        <taxon>Viridiplantae</taxon>
        <taxon>Streptophyta</taxon>
        <taxon>Embryophyta</taxon>
        <taxon>Tracheophyta</taxon>
        <taxon>Spermatophyta</taxon>
        <taxon>Magnoliopsida</taxon>
        <taxon>Liliopsida</taxon>
        <taxon>Poales</taxon>
        <taxon>Poaceae</taxon>
        <taxon>BOP clade</taxon>
        <taxon>Pooideae</taxon>
        <taxon>Triticodae</taxon>
        <taxon>Triticeae</taxon>
        <taxon>Triticinae</taxon>
        <taxon>Aegilops</taxon>
    </lineage>
</organism>
<dbReference type="Gramene" id="AET6Gv20981800.5">
    <property type="protein sequence ID" value="AET6Gv20981800.5"/>
    <property type="gene ID" value="AET6Gv20981800"/>
</dbReference>
<reference evidence="7" key="3">
    <citation type="journal article" date="2017" name="Nature">
        <title>Genome sequence of the progenitor of the wheat D genome Aegilops tauschii.</title>
        <authorList>
            <person name="Luo M.C."/>
            <person name="Gu Y.Q."/>
            <person name="Puiu D."/>
            <person name="Wang H."/>
            <person name="Twardziok S.O."/>
            <person name="Deal K.R."/>
            <person name="Huo N."/>
            <person name="Zhu T."/>
            <person name="Wang L."/>
            <person name="Wang Y."/>
            <person name="McGuire P.E."/>
            <person name="Liu S."/>
            <person name="Long H."/>
            <person name="Ramasamy R.K."/>
            <person name="Rodriguez J.C."/>
            <person name="Van S.L."/>
            <person name="Yuan L."/>
            <person name="Wang Z."/>
            <person name="Xia Z."/>
            <person name="Xiao L."/>
            <person name="Anderson O.D."/>
            <person name="Ouyang S."/>
            <person name="Liang Y."/>
            <person name="Zimin A.V."/>
            <person name="Pertea G."/>
            <person name="Qi P."/>
            <person name="Bennetzen J.L."/>
            <person name="Dai X."/>
            <person name="Dawson M.W."/>
            <person name="Muller H.G."/>
            <person name="Kugler K."/>
            <person name="Rivarola-Duarte L."/>
            <person name="Spannagl M."/>
            <person name="Mayer K.F.X."/>
            <person name="Lu F.H."/>
            <person name="Bevan M.W."/>
            <person name="Leroy P."/>
            <person name="Li P."/>
            <person name="You F.M."/>
            <person name="Sun Q."/>
            <person name="Liu Z."/>
            <person name="Lyons E."/>
            <person name="Wicker T."/>
            <person name="Salzberg S.L."/>
            <person name="Devos K.M."/>
            <person name="Dvorak J."/>
        </authorList>
    </citation>
    <scope>NUCLEOTIDE SEQUENCE [LARGE SCALE GENOMIC DNA]</scope>
    <source>
        <strain evidence="7">cv. AL8/78</strain>
    </source>
</reference>
<keyword evidence="4" id="KW-0539">Nucleus</keyword>
<name>A0A453Q574_AEGTS</name>
<evidence type="ECO:0000259" key="6">
    <source>
        <dbReference type="PROSITE" id="PS51005"/>
    </source>
</evidence>
<dbReference type="InterPro" id="IPR036093">
    <property type="entry name" value="NAC_dom_sf"/>
</dbReference>
<sequence>RSLDPMAGSPPPAEEVPMAPGFRFHPTDEELVSYYLRRRVLGRRLRIDAIAEVDLYRLEPWDLPPLSRIRSRDAQWYFFARLDRKVAGAGAGGRGGPGNRTNRATPRGYWKTTGKDREVFHRGRAVGMKKTLVFHAGRAPKVMRMDLNSSDVMMFIPLLGVQDMHVVCRIFQKVGSGPQNGAQYGAPYMEEEWEDEDDAIENTPTSGTSTEMLAITDTASAESNVEDEHIFSGINELARKLEPSSHTPEVLIPQEIAPLQAIAPPQAQDFNETGMVSHADGDVPLDEILQEPVSDVSVDNTGEREEQSPLDDHFSLADLSGCPNQDDGYVRQAGPIMFSDPSNGDQAYYPMRTYGNRNHAYRALSAEEFSDTGNGTNAYSGQQQTCPSDDQNFNWTTMRRFMRHQAITNGKMGRMIM</sequence>
<dbReference type="PROSITE" id="PS51005">
    <property type="entry name" value="NAC"/>
    <property type="match status" value="1"/>
</dbReference>
<evidence type="ECO:0000256" key="3">
    <source>
        <dbReference type="ARBA" id="ARBA00023163"/>
    </source>
</evidence>
<evidence type="ECO:0000256" key="2">
    <source>
        <dbReference type="ARBA" id="ARBA00023125"/>
    </source>
</evidence>
<keyword evidence="8" id="KW-1185">Reference proteome</keyword>
<dbReference type="GO" id="GO:0003677">
    <property type="term" value="F:DNA binding"/>
    <property type="evidence" value="ECO:0007669"/>
    <property type="project" value="UniProtKB-KW"/>
</dbReference>
<keyword evidence="1" id="KW-0805">Transcription regulation</keyword>
<dbReference type="SUPFAM" id="SSF101941">
    <property type="entry name" value="NAC domain"/>
    <property type="match status" value="1"/>
</dbReference>
<reference evidence="7" key="4">
    <citation type="submission" date="2019-03" db="UniProtKB">
        <authorList>
            <consortium name="EnsemblPlants"/>
        </authorList>
    </citation>
    <scope>IDENTIFICATION</scope>
</reference>
<accession>A0A453Q574</accession>
<keyword evidence="3" id="KW-0804">Transcription</keyword>
<evidence type="ECO:0000256" key="1">
    <source>
        <dbReference type="ARBA" id="ARBA00023015"/>
    </source>
</evidence>
<reference evidence="8" key="1">
    <citation type="journal article" date="2014" name="Science">
        <title>Ancient hybridizations among the ancestral genomes of bread wheat.</title>
        <authorList>
            <consortium name="International Wheat Genome Sequencing Consortium,"/>
            <person name="Marcussen T."/>
            <person name="Sandve S.R."/>
            <person name="Heier L."/>
            <person name="Spannagl M."/>
            <person name="Pfeifer M."/>
            <person name="Jakobsen K.S."/>
            <person name="Wulff B.B."/>
            <person name="Steuernagel B."/>
            <person name="Mayer K.F."/>
            <person name="Olsen O.A."/>
        </authorList>
    </citation>
    <scope>NUCLEOTIDE SEQUENCE [LARGE SCALE GENOMIC DNA]</scope>
    <source>
        <strain evidence="8">cv. AL8/78</strain>
    </source>
</reference>
<dbReference type="PANTHER" id="PTHR31744:SF210">
    <property type="entry name" value="NAC DOMAIN-CONTAINING PROTEIN 86-LIKE"/>
    <property type="match status" value="1"/>
</dbReference>
<evidence type="ECO:0000313" key="8">
    <source>
        <dbReference type="Proteomes" id="UP000015105"/>
    </source>
</evidence>
<proteinExistence type="predicted"/>
<dbReference type="PANTHER" id="PTHR31744">
    <property type="entry name" value="PROTEIN CUP-SHAPED COTYLEDON 2-RELATED"/>
    <property type="match status" value="1"/>
</dbReference>
<dbReference type="GO" id="GO:0006355">
    <property type="term" value="P:regulation of DNA-templated transcription"/>
    <property type="evidence" value="ECO:0007669"/>
    <property type="project" value="InterPro"/>
</dbReference>
<dbReference type="EnsemblPlants" id="AET6Gv20981800.5">
    <property type="protein sequence ID" value="AET6Gv20981800.5"/>
    <property type="gene ID" value="AET6Gv20981800"/>
</dbReference>
<dbReference type="Pfam" id="PF02365">
    <property type="entry name" value="NAM"/>
    <property type="match status" value="1"/>
</dbReference>
<feature type="domain" description="NAC" evidence="6">
    <location>
        <begin position="18"/>
        <end position="173"/>
    </location>
</feature>
<dbReference type="Proteomes" id="UP000015105">
    <property type="component" value="Chromosome 6D"/>
</dbReference>
<reference evidence="7" key="5">
    <citation type="journal article" date="2021" name="G3 (Bethesda)">
        <title>Aegilops tauschii genome assembly Aet v5.0 features greater sequence contiguity and improved annotation.</title>
        <authorList>
            <person name="Wang L."/>
            <person name="Zhu T."/>
            <person name="Rodriguez J.C."/>
            <person name="Deal K.R."/>
            <person name="Dubcovsky J."/>
            <person name="McGuire P.E."/>
            <person name="Lux T."/>
            <person name="Spannagl M."/>
            <person name="Mayer K.F.X."/>
            <person name="Baldrich P."/>
            <person name="Meyers B.C."/>
            <person name="Huo N."/>
            <person name="Gu Y.Q."/>
            <person name="Zhou H."/>
            <person name="Devos K.M."/>
            <person name="Bennetzen J.L."/>
            <person name="Unver T."/>
            <person name="Budak H."/>
            <person name="Gulick P.J."/>
            <person name="Galiba G."/>
            <person name="Kalapos B."/>
            <person name="Nelson D.R."/>
            <person name="Li P."/>
            <person name="You F.M."/>
            <person name="Luo M.C."/>
            <person name="Dvorak J."/>
        </authorList>
    </citation>
    <scope>NUCLEOTIDE SEQUENCE [LARGE SCALE GENOMIC DNA]</scope>
    <source>
        <strain evidence="7">cv. AL8/78</strain>
    </source>
</reference>
<dbReference type="Gene3D" id="2.170.150.80">
    <property type="entry name" value="NAC domain"/>
    <property type="match status" value="1"/>
</dbReference>
<keyword evidence="2" id="KW-0238">DNA-binding</keyword>
<reference evidence="8" key="2">
    <citation type="journal article" date="2017" name="Nat. Plants">
        <title>The Aegilops tauschii genome reveals multiple impacts of transposons.</title>
        <authorList>
            <person name="Zhao G."/>
            <person name="Zou C."/>
            <person name="Li K."/>
            <person name="Wang K."/>
            <person name="Li T."/>
            <person name="Gao L."/>
            <person name="Zhang X."/>
            <person name="Wang H."/>
            <person name="Yang Z."/>
            <person name="Liu X."/>
            <person name="Jiang W."/>
            <person name="Mao L."/>
            <person name="Kong X."/>
            <person name="Jiao Y."/>
            <person name="Jia J."/>
        </authorList>
    </citation>
    <scope>NUCLEOTIDE SEQUENCE [LARGE SCALE GENOMIC DNA]</scope>
    <source>
        <strain evidence="8">cv. AL8/78</strain>
    </source>
</reference>
<dbReference type="AlphaFoldDB" id="A0A453Q574"/>
<evidence type="ECO:0000313" key="7">
    <source>
        <dbReference type="EnsemblPlants" id="AET6Gv20981800.5"/>
    </source>
</evidence>
<feature type="compositionally biased region" description="Gly residues" evidence="5">
    <location>
        <begin position="89"/>
        <end position="98"/>
    </location>
</feature>
<protein>
    <recommendedName>
        <fullName evidence="6">NAC domain-containing protein</fullName>
    </recommendedName>
</protein>
<feature type="region of interest" description="Disordered" evidence="5">
    <location>
        <begin position="1"/>
        <end position="21"/>
    </location>
</feature>
<dbReference type="InterPro" id="IPR003441">
    <property type="entry name" value="NAC-dom"/>
</dbReference>
<feature type="region of interest" description="Disordered" evidence="5">
    <location>
        <begin position="89"/>
        <end position="110"/>
    </location>
</feature>
<evidence type="ECO:0000256" key="5">
    <source>
        <dbReference type="SAM" id="MobiDB-lite"/>
    </source>
</evidence>
<evidence type="ECO:0000256" key="4">
    <source>
        <dbReference type="ARBA" id="ARBA00023242"/>
    </source>
</evidence>